<keyword evidence="1" id="KW-0732">Signal</keyword>
<dbReference type="Gene3D" id="3.90.640.20">
    <property type="entry name" value="Heat-shock cognate protein, ATPase"/>
    <property type="match status" value="1"/>
</dbReference>
<dbReference type="OrthoDB" id="8610451at2"/>
<evidence type="ECO:0000256" key="1">
    <source>
        <dbReference type="SAM" id="SignalP"/>
    </source>
</evidence>
<dbReference type="Proteomes" id="UP000192132">
    <property type="component" value="Unassembled WGS sequence"/>
</dbReference>
<feature type="domain" description="DUF3298" evidence="2">
    <location>
        <begin position="186"/>
        <end position="261"/>
    </location>
</feature>
<comment type="caution">
    <text evidence="3">The sequence shown here is derived from an EMBL/GenBank/DDBJ whole genome shotgun (WGS) entry which is preliminary data.</text>
</comment>
<protein>
    <recommendedName>
        <fullName evidence="2">DUF3298 domain-containing protein</fullName>
    </recommendedName>
</protein>
<evidence type="ECO:0000313" key="4">
    <source>
        <dbReference type="Proteomes" id="UP000192132"/>
    </source>
</evidence>
<dbReference type="RefSeq" id="WP_076878472.1">
    <property type="nucleotide sequence ID" value="NZ_MLCN01000025.1"/>
</dbReference>
<gene>
    <name evidence="3" type="ORF">BKE30_09990</name>
</gene>
<keyword evidence="4" id="KW-1185">Reference proteome</keyword>
<dbReference type="Gene3D" id="3.30.565.40">
    <property type="entry name" value="Fervidobacterium nodosum Rt17-B1 like"/>
    <property type="match status" value="1"/>
</dbReference>
<dbReference type="AlphaFoldDB" id="A0A1S8CTN6"/>
<sequence>MNKIAISTLLACSGFMGLTACQKPNDTAEQANTPAASTVKQQQAVTGQITAKTAKANYTLPSCQAEGCPQIDIQRLETNKPWVNQFLDQQILKLSNVQLTEQPAKLTTLQAHVDRFVQSAKQDSAARGAPVPYTMQVTPEFLGEKGNIALFKISAAFYSGGAHGSALDNYYNLDLKLKKQLKLTDIVLAEQQPKLYELVHQQYADWVKQNDLSTDLAKYEQDWPFKLTDNFTFGSEGLVFSYGQYEIGPYAVGMPEFTIPYAQLEGIIKPDYLTAPVQLQKRQPAVEEDASTTPD</sequence>
<dbReference type="EMBL" id="MLCN01000025">
    <property type="protein sequence ID" value="ONG39226.1"/>
    <property type="molecule type" value="Genomic_DNA"/>
</dbReference>
<dbReference type="Pfam" id="PF11738">
    <property type="entry name" value="DUF3298"/>
    <property type="match status" value="1"/>
</dbReference>
<feature type="chain" id="PRO_5012187812" description="DUF3298 domain-containing protein" evidence="1">
    <location>
        <begin position="21"/>
        <end position="295"/>
    </location>
</feature>
<dbReference type="STRING" id="1907941.BKE30_09990"/>
<dbReference type="InterPro" id="IPR021729">
    <property type="entry name" value="DUF3298"/>
</dbReference>
<organism evidence="3 4">
    <name type="scientific">Alkanindiges hydrocarboniclasticus</name>
    <dbReference type="NCBI Taxonomy" id="1907941"/>
    <lineage>
        <taxon>Bacteria</taxon>
        <taxon>Pseudomonadati</taxon>
        <taxon>Pseudomonadota</taxon>
        <taxon>Gammaproteobacteria</taxon>
        <taxon>Moraxellales</taxon>
        <taxon>Moraxellaceae</taxon>
        <taxon>Alkanindiges</taxon>
    </lineage>
</organism>
<accession>A0A1S8CTN6</accession>
<evidence type="ECO:0000259" key="2">
    <source>
        <dbReference type="Pfam" id="PF11738"/>
    </source>
</evidence>
<reference evidence="3 4" key="1">
    <citation type="submission" date="2016-10" db="EMBL/GenBank/DDBJ databases">
        <title>Draft Genome sequence of Alkanindiges sp. strain H1.</title>
        <authorList>
            <person name="Subhash Y."/>
            <person name="Lee S."/>
        </authorList>
    </citation>
    <scope>NUCLEOTIDE SEQUENCE [LARGE SCALE GENOMIC DNA]</scope>
    <source>
        <strain evidence="3 4">H1</strain>
    </source>
</reference>
<name>A0A1S8CTN6_9GAMM</name>
<feature type="signal peptide" evidence="1">
    <location>
        <begin position="1"/>
        <end position="20"/>
    </location>
</feature>
<proteinExistence type="predicted"/>
<evidence type="ECO:0000313" key="3">
    <source>
        <dbReference type="EMBL" id="ONG39226.1"/>
    </source>
</evidence>
<dbReference type="InterPro" id="IPR037126">
    <property type="entry name" value="PdaC/RsiV-like_sf"/>
</dbReference>
<dbReference type="PROSITE" id="PS51257">
    <property type="entry name" value="PROKAR_LIPOPROTEIN"/>
    <property type="match status" value="1"/>
</dbReference>